<proteinExistence type="predicted"/>
<name>A0A9W8B1C5_9FUNG</name>
<reference evidence="1" key="1">
    <citation type="submission" date="2022-07" db="EMBL/GenBank/DDBJ databases">
        <title>Phylogenomic reconstructions and comparative analyses of Kickxellomycotina fungi.</title>
        <authorList>
            <person name="Reynolds N.K."/>
            <person name="Stajich J.E."/>
            <person name="Barry K."/>
            <person name="Grigoriev I.V."/>
            <person name="Crous P."/>
            <person name="Smith M.E."/>
        </authorList>
    </citation>
    <scope>NUCLEOTIDE SEQUENCE</scope>
    <source>
        <strain evidence="1">RSA 567</strain>
    </source>
</reference>
<evidence type="ECO:0000313" key="1">
    <source>
        <dbReference type="EMBL" id="KAJ1973495.1"/>
    </source>
</evidence>
<evidence type="ECO:0000313" key="2">
    <source>
        <dbReference type="Proteomes" id="UP001151582"/>
    </source>
</evidence>
<feature type="non-terminal residue" evidence="1">
    <location>
        <position position="121"/>
    </location>
</feature>
<dbReference type="OrthoDB" id="10465789at2759"/>
<dbReference type="EMBL" id="JANBQB010000811">
    <property type="protein sequence ID" value="KAJ1973495.1"/>
    <property type="molecule type" value="Genomic_DNA"/>
</dbReference>
<protein>
    <submittedName>
        <fullName evidence="1">Uncharacterized protein</fullName>
    </submittedName>
</protein>
<organism evidence="1 2">
    <name type="scientific">Dimargaris verticillata</name>
    <dbReference type="NCBI Taxonomy" id="2761393"/>
    <lineage>
        <taxon>Eukaryota</taxon>
        <taxon>Fungi</taxon>
        <taxon>Fungi incertae sedis</taxon>
        <taxon>Zoopagomycota</taxon>
        <taxon>Kickxellomycotina</taxon>
        <taxon>Dimargaritomycetes</taxon>
        <taxon>Dimargaritales</taxon>
        <taxon>Dimargaritaceae</taxon>
        <taxon>Dimargaris</taxon>
    </lineage>
</organism>
<sequence>MSLQACHDEPINKFLFDKMTHDVPARAQYFFNDAVAFQVIPELIAAHIAKGYYDEVLTFIDRMLENTQLRNFWTLVPADTGLDYYELAVYVALERTMDANADQFVRHVIEAHKLLQNGLAM</sequence>
<dbReference type="AlphaFoldDB" id="A0A9W8B1C5"/>
<gene>
    <name evidence="1" type="ORF">H4R34_005055</name>
</gene>
<accession>A0A9W8B1C5</accession>
<comment type="caution">
    <text evidence="1">The sequence shown here is derived from an EMBL/GenBank/DDBJ whole genome shotgun (WGS) entry which is preliminary data.</text>
</comment>
<dbReference type="Proteomes" id="UP001151582">
    <property type="component" value="Unassembled WGS sequence"/>
</dbReference>
<keyword evidence="2" id="KW-1185">Reference proteome</keyword>